<evidence type="ECO:0000256" key="2">
    <source>
        <dbReference type="ARBA" id="ARBA00007424"/>
    </source>
</evidence>
<dbReference type="InterPro" id="IPR036467">
    <property type="entry name" value="LS/RS_sf"/>
</dbReference>
<dbReference type="EC" id="2.5.1.78" evidence="3 7"/>
<dbReference type="PANTHER" id="PTHR21058:SF0">
    <property type="entry name" value="6,7-DIMETHYL-8-RIBITYLLUMAZINE SYNTHASE"/>
    <property type="match status" value="1"/>
</dbReference>
<keyword evidence="9" id="KW-1185">Reference proteome</keyword>
<evidence type="ECO:0000256" key="5">
    <source>
        <dbReference type="ARBA" id="ARBA00022679"/>
    </source>
</evidence>
<comment type="similarity">
    <text evidence="2 7">Belongs to the DMRL synthase family.</text>
</comment>
<dbReference type="Pfam" id="PF00885">
    <property type="entry name" value="DMRL_synthase"/>
    <property type="match status" value="1"/>
</dbReference>
<accession>A0A2T0Q3R2</accession>
<dbReference type="RefSeq" id="WP_106245562.1">
    <property type="nucleotide sequence ID" value="NZ_PVZC01000004.1"/>
</dbReference>
<dbReference type="AlphaFoldDB" id="A0A2T0Q3R2"/>
<evidence type="ECO:0000256" key="1">
    <source>
        <dbReference type="ARBA" id="ARBA00004917"/>
    </source>
</evidence>
<dbReference type="InterPro" id="IPR002180">
    <property type="entry name" value="LS/RS"/>
</dbReference>
<dbReference type="GO" id="GO:0005829">
    <property type="term" value="C:cytosol"/>
    <property type="evidence" value="ECO:0007669"/>
    <property type="project" value="TreeGrafter"/>
</dbReference>
<dbReference type="GO" id="GO:0009231">
    <property type="term" value="P:riboflavin biosynthetic process"/>
    <property type="evidence" value="ECO:0007669"/>
    <property type="project" value="UniProtKB-UniRule"/>
</dbReference>
<comment type="function">
    <text evidence="7">Catalyzes the formation of 6,7-dimethyl-8-ribityllumazine by condensation of 5-amino-6-(D-ribitylamino)uracil with 3,4-dihydroxy-2-butanone 4-phosphate. This is the penultimate step in the biosynthesis of riboflavin.</text>
</comment>
<evidence type="ECO:0000256" key="3">
    <source>
        <dbReference type="ARBA" id="ARBA00012664"/>
    </source>
</evidence>
<dbReference type="Gene3D" id="3.40.50.960">
    <property type="entry name" value="Lumazine/riboflavin synthase"/>
    <property type="match status" value="1"/>
</dbReference>
<feature type="binding site" evidence="7">
    <location>
        <begin position="58"/>
        <end position="60"/>
    </location>
    <ligand>
        <name>5-amino-6-(D-ribitylamino)uracil</name>
        <dbReference type="ChEBI" id="CHEBI:15934"/>
    </ligand>
</feature>
<evidence type="ECO:0000256" key="6">
    <source>
        <dbReference type="ARBA" id="ARBA00048785"/>
    </source>
</evidence>
<keyword evidence="5 7" id="KW-0808">Transferase</keyword>
<dbReference type="OrthoDB" id="9809709at2"/>
<comment type="caution">
    <text evidence="8">The sequence shown here is derived from an EMBL/GenBank/DDBJ whole genome shotgun (WGS) entry which is preliminary data.</text>
</comment>
<dbReference type="PANTHER" id="PTHR21058">
    <property type="entry name" value="6,7-DIMETHYL-8-RIBITYLLUMAZINE SYNTHASE DMRL SYNTHASE LUMAZINE SYNTHASE"/>
    <property type="match status" value="1"/>
</dbReference>
<feature type="binding site" evidence="7">
    <location>
        <begin position="80"/>
        <end position="82"/>
    </location>
    <ligand>
        <name>5-amino-6-(D-ribitylamino)uracil</name>
        <dbReference type="ChEBI" id="CHEBI:15934"/>
    </ligand>
</feature>
<dbReference type="GO" id="GO:0000906">
    <property type="term" value="F:6,7-dimethyl-8-ribityllumazine synthase activity"/>
    <property type="evidence" value="ECO:0007669"/>
    <property type="project" value="UniProtKB-UniRule"/>
</dbReference>
<comment type="pathway">
    <text evidence="1 7">Cofactor biosynthesis; riboflavin biosynthesis; riboflavin from 2-hydroxy-3-oxobutyl phosphate and 5-amino-6-(D-ribitylamino)uracil: step 1/2.</text>
</comment>
<dbReference type="CDD" id="cd09209">
    <property type="entry name" value="Lumazine_synthase-I"/>
    <property type="match status" value="1"/>
</dbReference>
<dbReference type="GO" id="GO:0009349">
    <property type="term" value="C:riboflavin synthase complex"/>
    <property type="evidence" value="ECO:0007669"/>
    <property type="project" value="UniProtKB-UniRule"/>
</dbReference>
<evidence type="ECO:0000313" key="8">
    <source>
        <dbReference type="EMBL" id="PRX98442.1"/>
    </source>
</evidence>
<keyword evidence="4 7" id="KW-0686">Riboflavin biosynthesis</keyword>
<evidence type="ECO:0000256" key="4">
    <source>
        <dbReference type="ARBA" id="ARBA00022619"/>
    </source>
</evidence>
<feature type="active site" description="Proton donor" evidence="7">
    <location>
        <position position="88"/>
    </location>
</feature>
<feature type="binding site" evidence="7">
    <location>
        <position position="113"/>
    </location>
    <ligand>
        <name>5-amino-6-(D-ribitylamino)uracil</name>
        <dbReference type="ChEBI" id="CHEBI:15934"/>
    </ligand>
</feature>
<dbReference type="Proteomes" id="UP000237846">
    <property type="component" value="Unassembled WGS sequence"/>
</dbReference>
<dbReference type="SUPFAM" id="SSF52121">
    <property type="entry name" value="Lumazine synthase"/>
    <property type="match status" value="1"/>
</dbReference>
<sequence length="168" mass="17147">MSGTGRPDSSPADAGGIRLGIIGTRWHGEIVDQLVARAVAAAGHSGVTDSTLVRVAGAFELPVIAQELARSCDAVLALGAVVRGETPHFDYVCDAVTTGLARVALDSSTPVGNGVLTCDTLSQARDRAGFPDSPEDQGWDACVAALDTAAVLRRLRDTHGAASRAGQG</sequence>
<organism evidence="8 9">
    <name type="scientific">Allonocardiopsis opalescens</name>
    <dbReference type="NCBI Taxonomy" id="1144618"/>
    <lineage>
        <taxon>Bacteria</taxon>
        <taxon>Bacillati</taxon>
        <taxon>Actinomycetota</taxon>
        <taxon>Actinomycetes</taxon>
        <taxon>Streptosporangiales</taxon>
        <taxon>Allonocardiopsis</taxon>
    </lineage>
</organism>
<dbReference type="EMBL" id="PVZC01000004">
    <property type="protein sequence ID" value="PRX98442.1"/>
    <property type="molecule type" value="Genomic_DNA"/>
</dbReference>
<evidence type="ECO:0000256" key="7">
    <source>
        <dbReference type="HAMAP-Rule" id="MF_00178"/>
    </source>
</evidence>
<dbReference type="InterPro" id="IPR034964">
    <property type="entry name" value="LS"/>
</dbReference>
<protein>
    <recommendedName>
        <fullName evidence="3 7">6,7-dimethyl-8-ribityllumazine synthase</fullName>
        <shortName evidence="7">DMRL synthase</shortName>
        <shortName evidence="7">LS</shortName>
        <shortName evidence="7">Lumazine synthase</shortName>
        <ecNumber evidence="3 7">2.5.1.78</ecNumber>
    </recommendedName>
</protein>
<feature type="binding site" evidence="7">
    <location>
        <begin position="85"/>
        <end position="86"/>
    </location>
    <ligand>
        <name>(2S)-2-hydroxy-3-oxobutyl phosphate</name>
        <dbReference type="ChEBI" id="CHEBI:58830"/>
    </ligand>
</feature>
<proteinExistence type="inferred from homology"/>
<dbReference type="NCBIfam" id="TIGR00114">
    <property type="entry name" value="lumazine-synth"/>
    <property type="match status" value="1"/>
</dbReference>
<evidence type="ECO:0000313" key="9">
    <source>
        <dbReference type="Proteomes" id="UP000237846"/>
    </source>
</evidence>
<feature type="binding site" evidence="7">
    <location>
        <position position="26"/>
    </location>
    <ligand>
        <name>5-amino-6-(D-ribitylamino)uracil</name>
        <dbReference type="ChEBI" id="CHEBI:15934"/>
    </ligand>
</feature>
<reference evidence="8 9" key="1">
    <citation type="submission" date="2018-03" db="EMBL/GenBank/DDBJ databases">
        <title>Genomic Encyclopedia of Archaeal and Bacterial Type Strains, Phase II (KMG-II): from individual species to whole genera.</title>
        <authorList>
            <person name="Goeker M."/>
        </authorList>
    </citation>
    <scope>NUCLEOTIDE SEQUENCE [LARGE SCALE GENOMIC DNA]</scope>
    <source>
        <strain evidence="8 9">DSM 45601</strain>
    </source>
</reference>
<gene>
    <name evidence="7" type="primary">ribH</name>
    <name evidence="8" type="ORF">CLV72_10419</name>
</gene>
<comment type="catalytic activity">
    <reaction evidence="6 7">
        <text>(2S)-2-hydroxy-3-oxobutyl phosphate + 5-amino-6-(D-ribitylamino)uracil = 6,7-dimethyl-8-(1-D-ribityl)lumazine + phosphate + 2 H2O + H(+)</text>
        <dbReference type="Rhea" id="RHEA:26152"/>
        <dbReference type="ChEBI" id="CHEBI:15377"/>
        <dbReference type="ChEBI" id="CHEBI:15378"/>
        <dbReference type="ChEBI" id="CHEBI:15934"/>
        <dbReference type="ChEBI" id="CHEBI:43474"/>
        <dbReference type="ChEBI" id="CHEBI:58201"/>
        <dbReference type="ChEBI" id="CHEBI:58830"/>
        <dbReference type="EC" id="2.5.1.78"/>
    </reaction>
</comment>
<dbReference type="HAMAP" id="MF_00178">
    <property type="entry name" value="Lumazine_synth"/>
    <property type="match status" value="1"/>
</dbReference>
<feature type="binding site" evidence="7">
    <location>
        <position position="127"/>
    </location>
    <ligand>
        <name>(2S)-2-hydroxy-3-oxobutyl phosphate</name>
        <dbReference type="ChEBI" id="CHEBI:58830"/>
    </ligand>
</feature>
<dbReference type="UniPathway" id="UPA00275">
    <property type="reaction ID" value="UER00404"/>
</dbReference>
<name>A0A2T0Q3R2_9ACTN</name>